<sequence>MLTPIQHGLDLGFDSISGFCTSEISQTLQDINLVYPLVYQHDTNQLSADLIAFRFPPHSEQCKIFAHQN</sequence>
<proteinExistence type="predicted"/>
<accession>A0A2C9VS03</accession>
<gene>
    <name evidence="1" type="ORF">MANES_06G178300</name>
</gene>
<protein>
    <submittedName>
        <fullName evidence="1">Uncharacterized protein</fullName>
    </submittedName>
</protein>
<reference evidence="1" key="1">
    <citation type="submission" date="2016-02" db="EMBL/GenBank/DDBJ databases">
        <title>WGS assembly of Manihot esculenta.</title>
        <authorList>
            <person name="Bredeson J.V."/>
            <person name="Prochnik S.E."/>
            <person name="Lyons J.B."/>
            <person name="Schmutz J."/>
            <person name="Grimwood J."/>
            <person name="Vrebalov J."/>
            <person name="Bart R.S."/>
            <person name="Amuge T."/>
            <person name="Ferguson M.E."/>
            <person name="Green R."/>
            <person name="Putnam N."/>
            <person name="Stites J."/>
            <person name="Rounsley S."/>
            <person name="Rokhsar D.S."/>
        </authorList>
    </citation>
    <scope>NUCLEOTIDE SEQUENCE [LARGE SCALE GENOMIC DNA]</scope>
    <source>
        <tissue evidence="1">Leaf</tissue>
    </source>
</reference>
<evidence type="ECO:0000313" key="1">
    <source>
        <dbReference type="EMBL" id="OAY48704.1"/>
    </source>
</evidence>
<organism evidence="1">
    <name type="scientific">Manihot esculenta</name>
    <name type="common">Cassava</name>
    <name type="synonym">Jatropha manihot</name>
    <dbReference type="NCBI Taxonomy" id="3983"/>
    <lineage>
        <taxon>Eukaryota</taxon>
        <taxon>Viridiplantae</taxon>
        <taxon>Streptophyta</taxon>
        <taxon>Embryophyta</taxon>
        <taxon>Tracheophyta</taxon>
        <taxon>Spermatophyta</taxon>
        <taxon>Magnoliopsida</taxon>
        <taxon>eudicotyledons</taxon>
        <taxon>Gunneridae</taxon>
        <taxon>Pentapetalae</taxon>
        <taxon>rosids</taxon>
        <taxon>fabids</taxon>
        <taxon>Malpighiales</taxon>
        <taxon>Euphorbiaceae</taxon>
        <taxon>Crotonoideae</taxon>
        <taxon>Manihoteae</taxon>
        <taxon>Manihot</taxon>
    </lineage>
</organism>
<name>A0A2C9VS03_MANES</name>
<dbReference type="AlphaFoldDB" id="A0A2C9VS03"/>
<dbReference type="EMBL" id="CM004392">
    <property type="protein sequence ID" value="OAY48704.1"/>
    <property type="molecule type" value="Genomic_DNA"/>
</dbReference>